<sequence>MEGLASAYNIDEIISYLEKAIQLNWRANQLRKPDFIVNYMKDLKRELEYLDKIKYSIFLYVFVNDKNKSPNLNGIRLLCLLKDNKYILLLFQKKRSWMFF</sequence>
<accession>W7YL52</accession>
<protein>
    <submittedName>
        <fullName evidence="1">Uncharacterized protein</fullName>
    </submittedName>
</protein>
<dbReference type="EMBL" id="BAMD01000017">
    <property type="protein sequence ID" value="GAF03059.1"/>
    <property type="molecule type" value="Genomic_DNA"/>
</dbReference>
<evidence type="ECO:0000313" key="2">
    <source>
        <dbReference type="Proteomes" id="UP000019402"/>
    </source>
</evidence>
<reference evidence="1 2" key="1">
    <citation type="journal article" date="2014" name="Genome Announc.">
        <title>Draft Genome Sequence of Cytophaga fermentans JCM 21142T, a Facultative Anaerobe Isolated from Marine Mud.</title>
        <authorList>
            <person name="Starns D."/>
            <person name="Oshima K."/>
            <person name="Suda W."/>
            <person name="Iino T."/>
            <person name="Yuki M."/>
            <person name="Inoue J."/>
            <person name="Kitamura K."/>
            <person name="Iida T."/>
            <person name="Darby A."/>
            <person name="Hattori M."/>
            <person name="Ohkuma M."/>
        </authorList>
    </citation>
    <scope>NUCLEOTIDE SEQUENCE [LARGE SCALE GENOMIC DNA]</scope>
    <source>
        <strain evidence="1 2">JCM 21142</strain>
    </source>
</reference>
<evidence type="ECO:0000313" key="1">
    <source>
        <dbReference type="EMBL" id="GAF03059.1"/>
    </source>
</evidence>
<name>W7YL52_9BACT</name>
<organism evidence="1 2">
    <name type="scientific">Saccharicrinis fermentans DSM 9555 = JCM 21142</name>
    <dbReference type="NCBI Taxonomy" id="869213"/>
    <lineage>
        <taxon>Bacteria</taxon>
        <taxon>Pseudomonadati</taxon>
        <taxon>Bacteroidota</taxon>
        <taxon>Bacteroidia</taxon>
        <taxon>Marinilabiliales</taxon>
        <taxon>Marinilabiliaceae</taxon>
        <taxon>Saccharicrinis</taxon>
    </lineage>
</organism>
<comment type="caution">
    <text evidence="1">The sequence shown here is derived from an EMBL/GenBank/DDBJ whole genome shotgun (WGS) entry which is preliminary data.</text>
</comment>
<gene>
    <name evidence="1" type="ORF">JCM21142_41715</name>
</gene>
<dbReference type="Proteomes" id="UP000019402">
    <property type="component" value="Unassembled WGS sequence"/>
</dbReference>
<proteinExistence type="predicted"/>
<dbReference type="AlphaFoldDB" id="W7YL52"/>
<keyword evidence="2" id="KW-1185">Reference proteome</keyword>